<evidence type="ECO:0000313" key="8">
    <source>
        <dbReference type="EMBL" id="VDO43527.1"/>
    </source>
</evidence>
<dbReference type="PRINTS" id="PR01609">
    <property type="entry name" value="CD36FAMILY"/>
</dbReference>
<evidence type="ECO:0000256" key="1">
    <source>
        <dbReference type="ARBA" id="ARBA00004370"/>
    </source>
</evidence>
<evidence type="ECO:0000256" key="5">
    <source>
        <dbReference type="ARBA" id="ARBA00023136"/>
    </source>
</evidence>
<name>A0A0R3R3W2_9BILA</name>
<dbReference type="AlphaFoldDB" id="A0A0R3R3W2"/>
<keyword evidence="5 7" id="KW-0472">Membrane</keyword>
<accession>A0A0R3R3W2</accession>
<protein>
    <submittedName>
        <fullName evidence="10">Scavenger receptor class B member 2</fullName>
    </submittedName>
</protein>
<comment type="subcellular location">
    <subcellularLocation>
        <location evidence="1">Membrane</location>
    </subcellularLocation>
</comment>
<keyword evidence="6" id="KW-0325">Glycoprotein</keyword>
<dbReference type="WBParaSite" id="BTMF_0001470201-mRNA-1">
    <property type="protein sequence ID" value="BTMF_0001470201-mRNA-1"/>
    <property type="gene ID" value="BTMF_0001470201"/>
</dbReference>
<dbReference type="PANTHER" id="PTHR11923">
    <property type="entry name" value="SCAVENGER RECEPTOR CLASS B TYPE-1 SR-B1"/>
    <property type="match status" value="1"/>
</dbReference>
<gene>
    <name evidence="8" type="ORF">BTMF_LOCUS12697</name>
</gene>
<proteinExistence type="inferred from homology"/>
<feature type="transmembrane region" description="Helical" evidence="7">
    <location>
        <begin position="71"/>
        <end position="95"/>
    </location>
</feature>
<evidence type="ECO:0000313" key="10">
    <source>
        <dbReference type="WBParaSite" id="BTMF_0001470201-mRNA-1"/>
    </source>
</evidence>
<evidence type="ECO:0000256" key="6">
    <source>
        <dbReference type="ARBA" id="ARBA00023180"/>
    </source>
</evidence>
<dbReference type="GO" id="GO:0016020">
    <property type="term" value="C:membrane"/>
    <property type="evidence" value="ECO:0007669"/>
    <property type="project" value="UniProtKB-SubCell"/>
</dbReference>
<dbReference type="PANTHER" id="PTHR11923:SF51">
    <property type="entry name" value="LYSOSOME MEMBRANE PROTEIN 2"/>
    <property type="match status" value="1"/>
</dbReference>
<evidence type="ECO:0000256" key="3">
    <source>
        <dbReference type="ARBA" id="ARBA00022692"/>
    </source>
</evidence>
<evidence type="ECO:0000256" key="4">
    <source>
        <dbReference type="ARBA" id="ARBA00022989"/>
    </source>
</evidence>
<sequence>MRDSVKFSNSVQNVLRKDIPKRYYLLQAKNTKQSVQISGYQANNHCSVRVKMTVERQKCKLKTLYCRTARILLFIIGVILTLFGISMAFLAPHLINAKIYQQKNIARNNELYHLWENPDYKFSSEIFVYSVKNPQQVLDGNKPEMIKIGPYAYEMSLKKKILGFGNGSVKYQNVHNFTFDKNASCAECSPTREIWIPNIVFQ</sequence>
<evidence type="ECO:0000256" key="2">
    <source>
        <dbReference type="ARBA" id="ARBA00010532"/>
    </source>
</evidence>
<keyword evidence="4 7" id="KW-1133">Transmembrane helix</keyword>
<dbReference type="GO" id="GO:0005737">
    <property type="term" value="C:cytoplasm"/>
    <property type="evidence" value="ECO:0007669"/>
    <property type="project" value="TreeGrafter"/>
</dbReference>
<reference evidence="8 9" key="2">
    <citation type="submission" date="2018-11" db="EMBL/GenBank/DDBJ databases">
        <authorList>
            <consortium name="Pathogen Informatics"/>
        </authorList>
    </citation>
    <scope>NUCLEOTIDE SEQUENCE [LARGE SCALE GENOMIC DNA]</scope>
</reference>
<dbReference type="Pfam" id="PF01130">
    <property type="entry name" value="CD36"/>
    <property type="match status" value="1"/>
</dbReference>
<dbReference type="STRING" id="42155.A0A0R3R3W2"/>
<comment type="similarity">
    <text evidence="2">Belongs to the CD36 family.</text>
</comment>
<reference evidence="10" key="1">
    <citation type="submission" date="2017-02" db="UniProtKB">
        <authorList>
            <consortium name="WormBaseParasite"/>
        </authorList>
    </citation>
    <scope>IDENTIFICATION</scope>
</reference>
<dbReference type="EMBL" id="UZAG01019395">
    <property type="protein sequence ID" value="VDO43527.1"/>
    <property type="molecule type" value="Genomic_DNA"/>
</dbReference>
<dbReference type="GO" id="GO:0005044">
    <property type="term" value="F:scavenger receptor activity"/>
    <property type="evidence" value="ECO:0007669"/>
    <property type="project" value="TreeGrafter"/>
</dbReference>
<organism evidence="10">
    <name type="scientific">Brugia timori</name>
    <dbReference type="NCBI Taxonomy" id="42155"/>
    <lineage>
        <taxon>Eukaryota</taxon>
        <taxon>Metazoa</taxon>
        <taxon>Ecdysozoa</taxon>
        <taxon>Nematoda</taxon>
        <taxon>Chromadorea</taxon>
        <taxon>Rhabditida</taxon>
        <taxon>Spirurina</taxon>
        <taxon>Spiruromorpha</taxon>
        <taxon>Filarioidea</taxon>
        <taxon>Onchocercidae</taxon>
        <taxon>Brugia</taxon>
    </lineage>
</organism>
<dbReference type="InterPro" id="IPR002159">
    <property type="entry name" value="CD36_fam"/>
</dbReference>
<keyword evidence="3 7" id="KW-0812">Transmembrane</keyword>
<evidence type="ECO:0000313" key="9">
    <source>
        <dbReference type="Proteomes" id="UP000280834"/>
    </source>
</evidence>
<dbReference type="Proteomes" id="UP000280834">
    <property type="component" value="Unassembled WGS sequence"/>
</dbReference>
<evidence type="ECO:0000256" key="7">
    <source>
        <dbReference type="SAM" id="Phobius"/>
    </source>
</evidence>
<keyword evidence="9" id="KW-1185">Reference proteome</keyword>